<evidence type="ECO:0000259" key="4">
    <source>
        <dbReference type="PROSITE" id="PS50995"/>
    </source>
</evidence>
<dbReference type="PRINTS" id="PR00598">
    <property type="entry name" value="HTHMARR"/>
</dbReference>
<dbReference type="EMBL" id="JAWDIP010000004">
    <property type="protein sequence ID" value="MDY0395923.1"/>
    <property type="molecule type" value="Genomic_DNA"/>
</dbReference>
<reference evidence="5 6" key="1">
    <citation type="submission" date="2023-10" db="EMBL/GenBank/DDBJ databases">
        <title>Virgibacillus halophilus 5B73C genome.</title>
        <authorList>
            <person name="Miliotis G."/>
            <person name="Sengupta P."/>
            <person name="Hameed A."/>
            <person name="Chuvochina M."/>
            <person name="Mcdonagh F."/>
            <person name="Simpson A.C."/>
            <person name="Singh N.K."/>
            <person name="Rekha P.D."/>
            <person name="Raman K."/>
            <person name="Hugenholtz P."/>
            <person name="Venkateswaran K."/>
        </authorList>
    </citation>
    <scope>NUCLEOTIDE SEQUENCE [LARGE SCALE GENOMIC DNA]</scope>
    <source>
        <strain evidence="5 6">5B73C</strain>
    </source>
</reference>
<evidence type="ECO:0000256" key="3">
    <source>
        <dbReference type="ARBA" id="ARBA00023163"/>
    </source>
</evidence>
<dbReference type="Pfam" id="PF01047">
    <property type="entry name" value="MarR"/>
    <property type="match status" value="1"/>
</dbReference>
<dbReference type="InterPro" id="IPR036390">
    <property type="entry name" value="WH_DNA-bd_sf"/>
</dbReference>
<dbReference type="RefSeq" id="WP_390352277.1">
    <property type="nucleotide sequence ID" value="NZ_JBHUIZ010000003.1"/>
</dbReference>
<evidence type="ECO:0000256" key="2">
    <source>
        <dbReference type="ARBA" id="ARBA00023125"/>
    </source>
</evidence>
<dbReference type="SMART" id="SM00347">
    <property type="entry name" value="HTH_MARR"/>
    <property type="match status" value="1"/>
</dbReference>
<proteinExistence type="predicted"/>
<dbReference type="PANTHER" id="PTHR42756:SF1">
    <property type="entry name" value="TRANSCRIPTIONAL REPRESSOR OF EMRAB OPERON"/>
    <property type="match status" value="1"/>
</dbReference>
<keyword evidence="2" id="KW-0238">DNA-binding</keyword>
<accession>A0ABU5CAQ3</accession>
<dbReference type="PANTHER" id="PTHR42756">
    <property type="entry name" value="TRANSCRIPTIONAL REGULATOR, MARR"/>
    <property type="match status" value="1"/>
</dbReference>
<evidence type="ECO:0000256" key="1">
    <source>
        <dbReference type="ARBA" id="ARBA00023015"/>
    </source>
</evidence>
<feature type="domain" description="HTH marR-type" evidence="4">
    <location>
        <begin position="4"/>
        <end position="142"/>
    </location>
</feature>
<dbReference type="InterPro" id="IPR000835">
    <property type="entry name" value="HTH_MarR-typ"/>
</dbReference>
<keyword evidence="1" id="KW-0805">Transcription regulation</keyword>
<evidence type="ECO:0000313" key="6">
    <source>
        <dbReference type="Proteomes" id="UP001281447"/>
    </source>
</evidence>
<comment type="caution">
    <text evidence="5">The sequence shown here is derived from an EMBL/GenBank/DDBJ whole genome shotgun (WGS) entry which is preliminary data.</text>
</comment>
<evidence type="ECO:0000313" key="5">
    <source>
        <dbReference type="EMBL" id="MDY0395923.1"/>
    </source>
</evidence>
<dbReference type="Gene3D" id="1.10.10.10">
    <property type="entry name" value="Winged helix-like DNA-binding domain superfamily/Winged helix DNA-binding domain"/>
    <property type="match status" value="1"/>
</dbReference>
<dbReference type="Proteomes" id="UP001281447">
    <property type="component" value="Unassembled WGS sequence"/>
</dbReference>
<organism evidence="5 6">
    <name type="scientific">Tigheibacillus halophilus</name>
    <dbReference type="NCBI Taxonomy" id="361280"/>
    <lineage>
        <taxon>Bacteria</taxon>
        <taxon>Bacillati</taxon>
        <taxon>Bacillota</taxon>
        <taxon>Bacilli</taxon>
        <taxon>Bacillales</taxon>
        <taxon>Bacillaceae</taxon>
        <taxon>Tigheibacillus</taxon>
    </lineage>
</organism>
<keyword evidence="6" id="KW-1185">Reference proteome</keyword>
<protein>
    <submittedName>
        <fullName evidence="5">SMC-Scp complex subunit ScpB</fullName>
    </submittedName>
</protein>
<dbReference type="PROSITE" id="PS50995">
    <property type="entry name" value="HTH_MARR_2"/>
    <property type="match status" value="1"/>
</dbReference>
<sequence length="154" mass="17522">MSFSLELEELVNRYQIAMNTVYRGVNTLMKDKISTEITIDQFPTLQYIASHQDCTSTEIAAIFGIGKSAVTAQINRMFEKGFLTRTRDANDRRIVYLSTTKAGEQLVSQTERTLYQCLGPVLGNFTEQDIHHFLELLEKLAHLMEIQAKGEKLS</sequence>
<dbReference type="InterPro" id="IPR036388">
    <property type="entry name" value="WH-like_DNA-bd_sf"/>
</dbReference>
<name>A0ABU5CAQ3_9BACI</name>
<dbReference type="SUPFAM" id="SSF46785">
    <property type="entry name" value="Winged helix' DNA-binding domain"/>
    <property type="match status" value="1"/>
</dbReference>
<gene>
    <name evidence="5" type="ORF">RWE15_17965</name>
</gene>
<keyword evidence="3" id="KW-0804">Transcription</keyword>